<dbReference type="PANTHER" id="PTHR43798">
    <property type="entry name" value="MONOACYLGLYCEROL LIPASE"/>
    <property type="match status" value="1"/>
</dbReference>
<dbReference type="InterPro" id="IPR029058">
    <property type="entry name" value="AB_hydrolase_fold"/>
</dbReference>
<evidence type="ECO:0000259" key="1">
    <source>
        <dbReference type="Pfam" id="PF00561"/>
    </source>
</evidence>
<proteinExistence type="predicted"/>
<organism evidence="2">
    <name type="scientific">marine sediment metagenome</name>
    <dbReference type="NCBI Taxonomy" id="412755"/>
    <lineage>
        <taxon>unclassified sequences</taxon>
        <taxon>metagenomes</taxon>
        <taxon>ecological metagenomes</taxon>
    </lineage>
</organism>
<dbReference type="PANTHER" id="PTHR43798:SF24">
    <property type="entry name" value="CIS-3-ALKYL-4-ALKYLOXETAN-2-ONE DECARBOXYLASE"/>
    <property type="match status" value="1"/>
</dbReference>
<dbReference type="InterPro" id="IPR050266">
    <property type="entry name" value="AB_hydrolase_sf"/>
</dbReference>
<reference evidence="2" key="1">
    <citation type="journal article" date="2015" name="Nature">
        <title>Complex archaea that bridge the gap between prokaryotes and eukaryotes.</title>
        <authorList>
            <person name="Spang A."/>
            <person name="Saw J.H."/>
            <person name="Jorgensen S.L."/>
            <person name="Zaremba-Niedzwiedzka K."/>
            <person name="Martijn J."/>
            <person name="Lind A.E."/>
            <person name="van Eijk R."/>
            <person name="Schleper C."/>
            <person name="Guy L."/>
            <person name="Ettema T.J."/>
        </authorList>
    </citation>
    <scope>NUCLEOTIDE SEQUENCE</scope>
</reference>
<protein>
    <recommendedName>
        <fullName evidence="1">AB hydrolase-1 domain-containing protein</fullName>
    </recommendedName>
</protein>
<name>A0A0F9DCQ9_9ZZZZ</name>
<dbReference type="Gene3D" id="3.40.50.1820">
    <property type="entry name" value="alpha/beta hydrolase"/>
    <property type="match status" value="1"/>
</dbReference>
<evidence type="ECO:0000313" key="2">
    <source>
        <dbReference type="EMBL" id="KKL59518.1"/>
    </source>
</evidence>
<sequence length="108" mass="12630">MNKINTSKFRHLYPFKSHYRTIGGFKYHYVDEGCGPPVVMLHGNPTWSFYFRNLIKGLSPDFRAIAPDHIGCGLSEKPHPRAYEYRLKNRIEDLEQFLNSLELSQKVT</sequence>
<dbReference type="Pfam" id="PF00561">
    <property type="entry name" value="Abhydrolase_1"/>
    <property type="match status" value="1"/>
</dbReference>
<gene>
    <name evidence="2" type="ORF">LCGC14_2214530</name>
</gene>
<feature type="non-terminal residue" evidence="2">
    <location>
        <position position="108"/>
    </location>
</feature>
<accession>A0A0F9DCQ9</accession>
<dbReference type="GO" id="GO:0016020">
    <property type="term" value="C:membrane"/>
    <property type="evidence" value="ECO:0007669"/>
    <property type="project" value="TreeGrafter"/>
</dbReference>
<comment type="caution">
    <text evidence="2">The sequence shown here is derived from an EMBL/GenBank/DDBJ whole genome shotgun (WGS) entry which is preliminary data.</text>
</comment>
<feature type="domain" description="AB hydrolase-1" evidence="1">
    <location>
        <begin position="36"/>
        <end position="106"/>
    </location>
</feature>
<dbReference type="EMBL" id="LAZR01029457">
    <property type="protein sequence ID" value="KKL59518.1"/>
    <property type="molecule type" value="Genomic_DNA"/>
</dbReference>
<dbReference type="AlphaFoldDB" id="A0A0F9DCQ9"/>
<dbReference type="InterPro" id="IPR000073">
    <property type="entry name" value="AB_hydrolase_1"/>
</dbReference>
<dbReference type="SUPFAM" id="SSF53474">
    <property type="entry name" value="alpha/beta-Hydrolases"/>
    <property type="match status" value="1"/>
</dbReference>